<dbReference type="EMBL" id="MPRK01000016">
    <property type="protein sequence ID" value="OOZ42725.1"/>
    <property type="molecule type" value="Genomic_DNA"/>
</dbReference>
<sequence>MKRLLANTLLIVFSITISIILAEFALRPFYPSSGTSYFYRIPHETLGWKLQPGADFINYIPEASIQVRYNSDGWRDTEHQLQKKTGDSLRIAVLGDSFMEGYSVELKDSFHKRLETRLNQLNANAEVINFGVGGYGTLQEYITYRDYASAYKPDIVIVGFYLGNDLVNNAQHFDTYKKKGSFKMKATRPYLDQTNQSEWNVIYADYKTSLKRYREQKESFFKKVIQTSALNRALKLQKSKAKLKLGANRIKIGEERNLRNYGVHFCSEPEEFSQAWQTTERILDRLNTETRRNGAKLVIFSVPAMHEVDNSMVERIATETSGEQKACMDTPPGYQRLERLTNKLGIRYVNLLSEFRDASDGVGSTLFNLSDRHWNKAGHSLATENVYKYLEDAGLIEAK</sequence>
<gene>
    <name evidence="2" type="ORF">BOW52_01825</name>
</gene>
<evidence type="ECO:0000313" key="2">
    <source>
        <dbReference type="EMBL" id="OOZ42725.1"/>
    </source>
</evidence>
<dbReference type="InterPro" id="IPR013830">
    <property type="entry name" value="SGNH_hydro"/>
</dbReference>
<proteinExistence type="predicted"/>
<dbReference type="Proteomes" id="UP000190198">
    <property type="component" value="Unassembled WGS sequence"/>
</dbReference>
<dbReference type="RefSeq" id="WP_167367211.1">
    <property type="nucleotide sequence ID" value="NZ_MPRK01000016.1"/>
</dbReference>
<dbReference type="AlphaFoldDB" id="A0A1T2LC89"/>
<dbReference type="SUPFAM" id="SSF52266">
    <property type="entry name" value="SGNH hydrolase"/>
    <property type="match status" value="1"/>
</dbReference>
<evidence type="ECO:0000313" key="3">
    <source>
        <dbReference type="Proteomes" id="UP000190198"/>
    </source>
</evidence>
<dbReference type="Pfam" id="PF13472">
    <property type="entry name" value="Lipase_GDSL_2"/>
    <property type="match status" value="1"/>
</dbReference>
<comment type="caution">
    <text evidence="2">The sequence shown here is derived from an EMBL/GenBank/DDBJ whole genome shotgun (WGS) entry which is preliminary data.</text>
</comment>
<dbReference type="CDD" id="cd00229">
    <property type="entry name" value="SGNH_hydrolase"/>
    <property type="match status" value="1"/>
</dbReference>
<protein>
    <recommendedName>
        <fullName evidence="1">SGNH hydrolase-type esterase domain-containing protein</fullName>
    </recommendedName>
</protein>
<evidence type="ECO:0000259" key="1">
    <source>
        <dbReference type="Pfam" id="PF13472"/>
    </source>
</evidence>
<dbReference type="InterPro" id="IPR036514">
    <property type="entry name" value="SGNH_hydro_sf"/>
</dbReference>
<name>A0A1T2LC89_9GAMM</name>
<keyword evidence="3" id="KW-1185">Reference proteome</keyword>
<dbReference type="Gene3D" id="3.40.50.1110">
    <property type="entry name" value="SGNH hydrolase"/>
    <property type="match status" value="1"/>
</dbReference>
<accession>A0A1T2LC89</accession>
<organism evidence="2 3">
    <name type="scientific">Solemya elarraichensis gill symbiont</name>
    <dbReference type="NCBI Taxonomy" id="1918949"/>
    <lineage>
        <taxon>Bacteria</taxon>
        <taxon>Pseudomonadati</taxon>
        <taxon>Pseudomonadota</taxon>
        <taxon>Gammaproteobacteria</taxon>
        <taxon>sulfur-oxidizing symbionts</taxon>
    </lineage>
</organism>
<feature type="domain" description="SGNH hydrolase-type esterase" evidence="1">
    <location>
        <begin position="93"/>
        <end position="174"/>
    </location>
</feature>
<dbReference type="GO" id="GO:0016788">
    <property type="term" value="F:hydrolase activity, acting on ester bonds"/>
    <property type="evidence" value="ECO:0007669"/>
    <property type="project" value="UniProtKB-ARBA"/>
</dbReference>
<reference evidence="2 3" key="1">
    <citation type="submission" date="2016-11" db="EMBL/GenBank/DDBJ databases">
        <title>Mixed transmission modes and dynamic genome evolution in an obligate animal-bacterial symbiosis.</title>
        <authorList>
            <person name="Russell S.L."/>
            <person name="Corbett-Detig R.B."/>
            <person name="Cavanaugh C.M."/>
        </authorList>
    </citation>
    <scope>NUCLEOTIDE SEQUENCE [LARGE SCALE GENOMIC DNA]</scope>
    <source>
        <strain evidence="2">Sp-SM6</strain>
    </source>
</reference>